<sequence length="475" mass="53231">MVNKAPGGPKLFRIYNHYISRTTVLLISAEVFVLMVAFYLGTGLRFFGEIELLPFSLSSLFPVASTFTSVMILSMAAMGMYQLDFRPDIKDTLFRLMPSMLLGFGIMTLVFYLLPDLYSGRGVLGLVMVLALSGILLTRAAFLKWSSLGILESRAIVLGIGNKAKEFIDQIKKDPHRRGFKIIGFIPLPDEDLRVPSSAVLPKVESLISLVNRYGAREIIIAIQERRGGCFPIQDLLECKLNGIKVTDSAAFFERELGQIRVNSLYPSWLVFGGGFDQSLLRSGIKRAFDLIASGILLVITFPVMIITALCILIEDGAPIFYRQERVGKGGRTFMVLKFRSMRDDAEKGGKPQWAAADDPRTTRVGRIIRKLRIDELPQIFNVLNGEMSFVGPRPERPYFVNQLCTEVPYYNVRHSIKPGITGWAQVRYGYGASLEDAIEKLQYDLYYVKNHSLFLDVIILIDTIEVVVLGKGGR</sequence>
<evidence type="ECO:0000259" key="8">
    <source>
        <dbReference type="Pfam" id="PF02397"/>
    </source>
</evidence>
<evidence type="ECO:0000256" key="5">
    <source>
        <dbReference type="ARBA" id="ARBA00022989"/>
    </source>
</evidence>
<dbReference type="GO" id="GO:0016780">
    <property type="term" value="F:phosphotransferase activity, for other substituted phosphate groups"/>
    <property type="evidence" value="ECO:0007669"/>
    <property type="project" value="TreeGrafter"/>
</dbReference>
<feature type="transmembrane region" description="Helical" evidence="7">
    <location>
        <begin position="291"/>
        <end position="315"/>
    </location>
</feature>
<evidence type="ECO:0000256" key="1">
    <source>
        <dbReference type="ARBA" id="ARBA00004141"/>
    </source>
</evidence>
<dbReference type="Gene3D" id="3.40.50.720">
    <property type="entry name" value="NAD(P)-binding Rossmann-like Domain"/>
    <property type="match status" value="1"/>
</dbReference>
<keyword evidence="5 7" id="KW-1133">Transmembrane helix</keyword>
<dbReference type="EMBL" id="CP021106">
    <property type="protein sequence ID" value="ARO86829.1"/>
    <property type="molecule type" value="Genomic_DNA"/>
</dbReference>
<feature type="transmembrane region" description="Helical" evidence="7">
    <location>
        <begin position="120"/>
        <end position="142"/>
    </location>
</feature>
<dbReference type="PANTHER" id="PTHR30576:SF0">
    <property type="entry name" value="UNDECAPRENYL-PHOSPHATE N-ACETYLGALACTOSAMINYL 1-PHOSPHATE TRANSFERASE-RELATED"/>
    <property type="match status" value="1"/>
</dbReference>
<evidence type="ECO:0000256" key="2">
    <source>
        <dbReference type="ARBA" id="ARBA00006464"/>
    </source>
</evidence>
<comment type="subcellular location">
    <subcellularLocation>
        <location evidence="1">Membrane</location>
        <topology evidence="1">Multi-pass membrane protein</topology>
    </subcellularLocation>
</comment>
<organism evidence="9 10">
    <name type="scientific">Nitrosospira lacus</name>
    <dbReference type="NCBI Taxonomy" id="1288494"/>
    <lineage>
        <taxon>Bacteria</taxon>
        <taxon>Pseudomonadati</taxon>
        <taxon>Pseudomonadota</taxon>
        <taxon>Betaproteobacteria</taxon>
        <taxon>Nitrosomonadales</taxon>
        <taxon>Nitrosomonadaceae</taxon>
        <taxon>Nitrosospira</taxon>
    </lineage>
</organism>
<protein>
    <submittedName>
        <fullName evidence="9">Exopolysaccharide biosynthesis polyprenyl glycosylphosphotransferase</fullName>
    </submittedName>
</protein>
<accession>A0A1W6SLZ2</accession>
<dbReference type="Pfam" id="PF02397">
    <property type="entry name" value="Bac_transf"/>
    <property type="match status" value="1"/>
</dbReference>
<keyword evidence="4 7" id="KW-0812">Transmembrane</keyword>
<evidence type="ECO:0000256" key="4">
    <source>
        <dbReference type="ARBA" id="ARBA00022692"/>
    </source>
</evidence>
<reference evidence="9 10" key="1">
    <citation type="journal article" date="2015" name="Int. J. Syst. Evol. Microbiol.">
        <title>Nitrosospira lacus sp. nov., a psychrotolerant, ammonia-oxidizing bacterium from sandy lake sediment.</title>
        <authorList>
            <person name="Urakawa H."/>
            <person name="Garcia J.C."/>
            <person name="Nielsen J.L."/>
            <person name="Le V.Q."/>
            <person name="Kozlowski J.A."/>
            <person name="Stein L.Y."/>
            <person name="Lim C.K."/>
            <person name="Pommerening-Roser A."/>
            <person name="Martens-Habbena W."/>
            <person name="Stahl D.A."/>
            <person name="Klotz M.G."/>
        </authorList>
    </citation>
    <scope>NUCLEOTIDE SEQUENCE [LARGE SCALE GENOMIC DNA]</scope>
    <source>
        <strain evidence="9 10">APG3</strain>
    </source>
</reference>
<dbReference type="PANTHER" id="PTHR30576">
    <property type="entry name" value="COLANIC BIOSYNTHESIS UDP-GLUCOSE LIPID CARRIER TRANSFERASE"/>
    <property type="match status" value="1"/>
</dbReference>
<dbReference type="NCBIfam" id="TIGR03013">
    <property type="entry name" value="EpsB_2"/>
    <property type="match status" value="1"/>
</dbReference>
<comment type="similarity">
    <text evidence="2">Belongs to the bacterial sugar transferase family.</text>
</comment>
<dbReference type="KEGG" id="nlc:EBAPG3_003060"/>
<dbReference type="InterPro" id="IPR003362">
    <property type="entry name" value="Bact_transf"/>
</dbReference>
<feature type="transmembrane region" description="Helical" evidence="7">
    <location>
        <begin position="60"/>
        <end position="81"/>
    </location>
</feature>
<dbReference type="GO" id="GO:0016020">
    <property type="term" value="C:membrane"/>
    <property type="evidence" value="ECO:0007669"/>
    <property type="project" value="UniProtKB-SubCell"/>
</dbReference>
<evidence type="ECO:0000256" key="6">
    <source>
        <dbReference type="ARBA" id="ARBA00023136"/>
    </source>
</evidence>
<dbReference type="eggNOG" id="COG2148">
    <property type="taxonomic scope" value="Bacteria"/>
</dbReference>
<evidence type="ECO:0000313" key="10">
    <source>
        <dbReference type="Proteomes" id="UP000012179"/>
    </source>
</evidence>
<dbReference type="AlphaFoldDB" id="A0A1W6SLZ2"/>
<name>A0A1W6SLZ2_9PROT</name>
<keyword evidence="3 9" id="KW-0808">Transferase</keyword>
<gene>
    <name evidence="9" type="ORF">EBAPG3_003060</name>
</gene>
<dbReference type="InterPro" id="IPR017475">
    <property type="entry name" value="EPS_sugar_tfrase"/>
</dbReference>
<keyword evidence="6 7" id="KW-0472">Membrane</keyword>
<keyword evidence="10" id="KW-1185">Reference proteome</keyword>
<feature type="transmembrane region" description="Helical" evidence="7">
    <location>
        <begin position="93"/>
        <end position="114"/>
    </location>
</feature>
<feature type="domain" description="Bacterial sugar transferase" evidence="8">
    <location>
        <begin position="286"/>
        <end position="469"/>
    </location>
</feature>
<dbReference type="InterPro" id="IPR017464">
    <property type="entry name" value="Sugar_tfrase_EpsB_2"/>
</dbReference>
<dbReference type="Pfam" id="PF13727">
    <property type="entry name" value="CoA_binding_3"/>
    <property type="match status" value="1"/>
</dbReference>
<evidence type="ECO:0000313" key="9">
    <source>
        <dbReference type="EMBL" id="ARO86829.1"/>
    </source>
</evidence>
<proteinExistence type="inferred from homology"/>
<evidence type="ECO:0000256" key="7">
    <source>
        <dbReference type="SAM" id="Phobius"/>
    </source>
</evidence>
<dbReference type="Proteomes" id="UP000012179">
    <property type="component" value="Chromosome"/>
</dbReference>
<evidence type="ECO:0000256" key="3">
    <source>
        <dbReference type="ARBA" id="ARBA00022679"/>
    </source>
</evidence>
<feature type="transmembrane region" description="Helical" evidence="7">
    <location>
        <begin position="18"/>
        <end position="40"/>
    </location>
</feature>
<dbReference type="NCBIfam" id="TIGR03025">
    <property type="entry name" value="EPS_sugtrans"/>
    <property type="match status" value="1"/>
</dbReference>